<dbReference type="CDD" id="cd03768">
    <property type="entry name" value="SR_ResInv"/>
    <property type="match status" value="1"/>
</dbReference>
<keyword evidence="2" id="KW-0233">DNA recombination</keyword>
<keyword evidence="1" id="KW-0238">DNA-binding</keyword>
<dbReference type="InterPro" id="IPR050639">
    <property type="entry name" value="SSR_resolvase"/>
</dbReference>
<comment type="caution">
    <text evidence="5">The sequence shown here is derived from an EMBL/GenBank/DDBJ whole genome shotgun (WGS) entry which is preliminary data.</text>
</comment>
<evidence type="ECO:0000256" key="2">
    <source>
        <dbReference type="ARBA" id="ARBA00023172"/>
    </source>
</evidence>
<evidence type="ECO:0000313" key="5">
    <source>
        <dbReference type="EMBL" id="MBC3541488.1"/>
    </source>
</evidence>
<keyword evidence="6" id="KW-1185">Reference proteome</keyword>
<dbReference type="PANTHER" id="PTHR30461:SF2">
    <property type="entry name" value="SERINE RECOMBINASE PINE-RELATED"/>
    <property type="match status" value="1"/>
</dbReference>
<evidence type="ECO:0000256" key="1">
    <source>
        <dbReference type="ARBA" id="ARBA00023125"/>
    </source>
</evidence>
<accession>A0ABR6VWA2</accession>
<feature type="region of interest" description="Disordered" evidence="3">
    <location>
        <begin position="79"/>
        <end position="116"/>
    </location>
</feature>
<sequence>MTHLLKVLRKGNQLVIYKLNRLGRNFNHLIKLMGELEERGIDLVSLTDAIDTSSSMGRFIFRMFASLAELQADWIKEDTSLGLGPGPGEKRGGVPPACQRRPKGKPPARPSSTLSF</sequence>
<dbReference type="InterPro" id="IPR036162">
    <property type="entry name" value="Resolvase-like_N_sf"/>
</dbReference>
<dbReference type="SUPFAM" id="SSF53041">
    <property type="entry name" value="Resolvase-like"/>
    <property type="match status" value="1"/>
</dbReference>
<dbReference type="Gene3D" id="3.40.50.1390">
    <property type="entry name" value="Resolvase, N-terminal catalytic domain"/>
    <property type="match status" value="1"/>
</dbReference>
<feature type="domain" description="Resolvase/invertase-type recombinase catalytic" evidence="4">
    <location>
        <begin position="1"/>
        <end position="90"/>
    </location>
</feature>
<name>A0ABR6VWA2_9BACT</name>
<dbReference type="InterPro" id="IPR006119">
    <property type="entry name" value="Resolv_N"/>
</dbReference>
<protein>
    <submittedName>
        <fullName evidence="5">Recombinase family protein</fullName>
    </submittedName>
</protein>
<dbReference type="EMBL" id="JACOAF010000041">
    <property type="protein sequence ID" value="MBC3541488.1"/>
    <property type="molecule type" value="Genomic_DNA"/>
</dbReference>
<dbReference type="Proteomes" id="UP000659698">
    <property type="component" value="Unassembled WGS sequence"/>
</dbReference>
<dbReference type="Pfam" id="PF00239">
    <property type="entry name" value="Resolvase"/>
    <property type="match status" value="1"/>
</dbReference>
<organism evidence="5 6">
    <name type="scientific">Rufibacter sediminis</name>
    <dbReference type="NCBI Taxonomy" id="2762756"/>
    <lineage>
        <taxon>Bacteria</taxon>
        <taxon>Pseudomonadati</taxon>
        <taxon>Bacteroidota</taxon>
        <taxon>Cytophagia</taxon>
        <taxon>Cytophagales</taxon>
        <taxon>Hymenobacteraceae</taxon>
        <taxon>Rufibacter</taxon>
    </lineage>
</organism>
<dbReference type="PROSITE" id="PS51736">
    <property type="entry name" value="RECOMBINASES_3"/>
    <property type="match status" value="1"/>
</dbReference>
<gene>
    <name evidence="5" type="ORF">H7U12_17470</name>
</gene>
<evidence type="ECO:0000313" key="6">
    <source>
        <dbReference type="Proteomes" id="UP000659698"/>
    </source>
</evidence>
<reference evidence="5 6" key="1">
    <citation type="journal article" date="2019" name="Int. J. Syst. Evol. Microbiol.">
        <title>Rufibacter sediminis sp. nov., isolated from freshwater lake sediment.</title>
        <authorList>
            <person name="Qu J.H."/>
            <person name="Zhang L.J."/>
            <person name="Fu Y.H."/>
            <person name="Li H.F."/>
        </authorList>
    </citation>
    <scope>NUCLEOTIDE SEQUENCE [LARGE SCALE GENOMIC DNA]</scope>
    <source>
        <strain evidence="5 6">H-1</strain>
    </source>
</reference>
<evidence type="ECO:0000256" key="3">
    <source>
        <dbReference type="SAM" id="MobiDB-lite"/>
    </source>
</evidence>
<evidence type="ECO:0000259" key="4">
    <source>
        <dbReference type="PROSITE" id="PS51736"/>
    </source>
</evidence>
<proteinExistence type="predicted"/>
<dbReference type="PANTHER" id="PTHR30461">
    <property type="entry name" value="DNA-INVERTASE FROM LAMBDOID PROPHAGE"/>
    <property type="match status" value="1"/>
</dbReference>